<evidence type="ECO:0000256" key="1">
    <source>
        <dbReference type="SAM" id="Phobius"/>
    </source>
</evidence>
<sequence>MGEKIFIKNIAKTIIGFILVFLLFYLIGSFIEASFDISTWDVTFKAFMSFYGLILGVVAQLAIHNT</sequence>
<feature type="transmembrane region" description="Helical" evidence="1">
    <location>
        <begin position="12"/>
        <end position="31"/>
    </location>
</feature>
<dbReference type="Proteomes" id="UP000261828">
    <property type="component" value="Unassembled WGS sequence"/>
</dbReference>
<evidence type="ECO:0000313" key="3">
    <source>
        <dbReference type="Proteomes" id="UP000261828"/>
    </source>
</evidence>
<reference evidence="2 3" key="1">
    <citation type="submission" date="2018-08" db="EMBL/GenBank/DDBJ databases">
        <title>Muricauda nanhaiensis sp. nov., isolated from seawater of the South China Sea.</title>
        <authorList>
            <person name="Dang Y."/>
        </authorList>
    </citation>
    <scope>NUCLEOTIDE SEQUENCE [LARGE SCALE GENOMIC DNA]</scope>
    <source>
        <strain evidence="2 3">SM1704</strain>
    </source>
</reference>
<keyword evidence="1" id="KW-1133">Transmembrane helix</keyword>
<accession>A0A371JKV2</accession>
<proteinExistence type="predicted"/>
<dbReference type="EMBL" id="QTJX01000010">
    <property type="protein sequence ID" value="RDY57558.1"/>
    <property type="molecule type" value="Genomic_DNA"/>
</dbReference>
<keyword evidence="1" id="KW-0812">Transmembrane</keyword>
<protein>
    <submittedName>
        <fullName evidence="2">Uncharacterized protein</fullName>
    </submittedName>
</protein>
<evidence type="ECO:0000313" key="2">
    <source>
        <dbReference type="EMBL" id="RDY57558.1"/>
    </source>
</evidence>
<comment type="caution">
    <text evidence="2">The sequence shown here is derived from an EMBL/GenBank/DDBJ whole genome shotgun (WGS) entry which is preliminary data.</text>
</comment>
<dbReference type="RefSeq" id="WP_116185993.1">
    <property type="nucleotide sequence ID" value="NZ_QTJX01000010.1"/>
</dbReference>
<keyword evidence="1" id="KW-0472">Membrane</keyword>
<keyword evidence="3" id="KW-1185">Reference proteome</keyword>
<dbReference type="AlphaFoldDB" id="A0A371JKV2"/>
<organism evidence="2 3">
    <name type="scientific">Flagellimonas nanhaiensis</name>
    <dbReference type="NCBI Taxonomy" id="2292706"/>
    <lineage>
        <taxon>Bacteria</taxon>
        <taxon>Pseudomonadati</taxon>
        <taxon>Bacteroidota</taxon>
        <taxon>Flavobacteriia</taxon>
        <taxon>Flavobacteriales</taxon>
        <taxon>Flavobacteriaceae</taxon>
        <taxon>Flagellimonas</taxon>
    </lineage>
</organism>
<gene>
    <name evidence="2" type="ORF">DX873_18540</name>
</gene>
<feature type="transmembrane region" description="Helical" evidence="1">
    <location>
        <begin position="43"/>
        <end position="63"/>
    </location>
</feature>
<name>A0A371JKV2_9FLAO</name>